<dbReference type="PATRIC" id="fig|1121448.10.peg.3209"/>
<name>T2GFN3_MEGG1</name>
<evidence type="ECO:0000313" key="1">
    <source>
        <dbReference type="EMBL" id="AGW14956.1"/>
    </source>
</evidence>
<dbReference type="HOGENOM" id="CLU_2435981_0_0_7"/>
<proteinExistence type="predicted"/>
<protein>
    <submittedName>
        <fullName evidence="1">Uncharacterized protein</fullName>
    </submittedName>
</protein>
<gene>
    <name evidence="1" type="ORF">DGI_3254</name>
</gene>
<dbReference type="EMBL" id="CP006585">
    <property type="protein sequence ID" value="AGW14956.1"/>
    <property type="molecule type" value="Genomic_DNA"/>
</dbReference>
<reference evidence="2" key="2">
    <citation type="submission" date="2013-07" db="EMBL/GenBank/DDBJ databases">
        <authorList>
            <person name="Morais-Silva F.O."/>
            <person name="Rezende A.M."/>
            <person name="Pimentel C."/>
            <person name="Resende D.M."/>
            <person name="Santos C.I."/>
            <person name="Clemente C."/>
            <person name="de Oliveira L.M."/>
            <person name="da Silva S.M."/>
            <person name="Costa D.A."/>
            <person name="Varela-Raposo A."/>
            <person name="Horacio E.C.A."/>
            <person name="Matos M."/>
            <person name="Flores O."/>
            <person name="Ruiz J.C."/>
            <person name="Rodrigues-Pousada C."/>
        </authorList>
    </citation>
    <scope>NUCLEOTIDE SEQUENCE [LARGE SCALE GENOMIC DNA]</scope>
    <source>
        <strain evidence="2">ATCC 19364 / DSM 1382 / NCIMB 9332 / VKM B-1759</strain>
    </source>
</reference>
<reference evidence="1 2" key="1">
    <citation type="journal article" date="2013" name="J. Bacteriol.">
        <title>Roles of HynAB and Ech, the only two hydrogenases found in the model sulfate reducer Desulfovibrio gigas.</title>
        <authorList>
            <person name="Morais-Silva F.O."/>
            <person name="Santos C.I."/>
            <person name="Rodrigues R."/>
            <person name="Pereira I.A."/>
            <person name="Rodrigues-Pousada C."/>
        </authorList>
    </citation>
    <scope>NUCLEOTIDE SEQUENCE [LARGE SCALE GENOMIC DNA]</scope>
    <source>
        <strain evidence="2">ATCC 19364 / DSM 1382 / NCIMB 9332 / VKM B-1759</strain>
    </source>
</reference>
<sequence length="90" mass="9806">MIEFLRTVIGICNKNGGIFATRACAVFVRRPTTPHDCAADLFGPRGGKFASQATRIALPHFPTPLFQTILPLKRALGGTPSQRLVILIPY</sequence>
<evidence type="ECO:0000313" key="2">
    <source>
        <dbReference type="Proteomes" id="UP000016587"/>
    </source>
</evidence>
<accession>T2GFN3</accession>
<organism evidence="1 2">
    <name type="scientific">Megalodesulfovibrio gigas (strain ATCC 19364 / DSM 1382 / NCIMB 9332 / VKM B-1759)</name>
    <name type="common">Desulfovibrio gigas</name>
    <dbReference type="NCBI Taxonomy" id="1121448"/>
    <lineage>
        <taxon>Bacteria</taxon>
        <taxon>Pseudomonadati</taxon>
        <taxon>Thermodesulfobacteriota</taxon>
        <taxon>Desulfovibrionia</taxon>
        <taxon>Desulfovibrionales</taxon>
        <taxon>Desulfovibrionaceae</taxon>
        <taxon>Megalodesulfovibrio</taxon>
    </lineage>
</organism>
<dbReference type="Proteomes" id="UP000016587">
    <property type="component" value="Chromosome"/>
</dbReference>
<dbReference type="AlphaFoldDB" id="T2GFN3"/>
<dbReference type="KEGG" id="dgg:DGI_3254"/>
<keyword evidence="2" id="KW-1185">Reference proteome</keyword>